<proteinExistence type="predicted"/>
<dbReference type="Proteomes" id="UP000199537">
    <property type="component" value="Unassembled WGS sequence"/>
</dbReference>
<evidence type="ECO:0000313" key="3">
    <source>
        <dbReference type="Proteomes" id="UP000199537"/>
    </source>
</evidence>
<organism evidence="2 3">
    <name type="scientific">Thermoflavifilum thermophilum</name>
    <dbReference type="NCBI Taxonomy" id="1393122"/>
    <lineage>
        <taxon>Bacteria</taxon>
        <taxon>Pseudomonadati</taxon>
        <taxon>Bacteroidota</taxon>
        <taxon>Chitinophagia</taxon>
        <taxon>Chitinophagales</taxon>
        <taxon>Chitinophagaceae</taxon>
        <taxon>Thermoflavifilum</taxon>
    </lineage>
</organism>
<dbReference type="STRING" id="1393122.SAMN05660895_1658"/>
<evidence type="ECO:0000256" key="1">
    <source>
        <dbReference type="SAM" id="MobiDB-lite"/>
    </source>
</evidence>
<evidence type="ECO:0000313" key="2">
    <source>
        <dbReference type="EMBL" id="SFV33356.1"/>
    </source>
</evidence>
<sequence length="56" mass="6205">MTEGQESRPHNTSFASGGATCFADTFVQGGNSDLRMKFSAKTPRHRKSPKRCVQPY</sequence>
<keyword evidence="3" id="KW-1185">Reference proteome</keyword>
<accession>A0A1I7NFN5</accession>
<dbReference type="AlphaFoldDB" id="A0A1I7NFN5"/>
<reference evidence="3" key="1">
    <citation type="submission" date="2016-10" db="EMBL/GenBank/DDBJ databases">
        <authorList>
            <person name="Varghese N."/>
            <person name="Submissions S."/>
        </authorList>
    </citation>
    <scope>NUCLEOTIDE SEQUENCE [LARGE SCALE GENOMIC DNA]</scope>
    <source>
        <strain evidence="3">DSM 14807</strain>
    </source>
</reference>
<dbReference type="EMBL" id="FPCJ01000001">
    <property type="protein sequence ID" value="SFV33356.1"/>
    <property type="molecule type" value="Genomic_DNA"/>
</dbReference>
<protein>
    <submittedName>
        <fullName evidence="2">Uncharacterized protein</fullName>
    </submittedName>
</protein>
<name>A0A1I7NFN5_9BACT</name>
<feature type="region of interest" description="Disordered" evidence="1">
    <location>
        <begin position="34"/>
        <end position="56"/>
    </location>
</feature>
<gene>
    <name evidence="2" type="ORF">SAMN05660895_1658</name>
</gene>